<name>F8N8V0_9BACT</name>
<dbReference type="Pfam" id="PF05717">
    <property type="entry name" value="TnpB_IS66"/>
    <property type="match status" value="1"/>
</dbReference>
<reference evidence="2" key="1">
    <citation type="journal article" date="2011" name="Stand. Genomic Sci.">
        <title>Non-contiguous finished genome sequence of the opportunistic oral pathogen Prevotella multisaccharivorax type strain (PPPA20).</title>
        <authorList>
            <person name="Pati A."/>
            <person name="Gronow S."/>
            <person name="Lu M."/>
            <person name="Lapidus A."/>
            <person name="Nolan M."/>
            <person name="Lucas S."/>
            <person name="Hammon N."/>
            <person name="Deshpande S."/>
            <person name="Cheng J.F."/>
            <person name="Tapia R."/>
            <person name="Han C."/>
            <person name="Goodwin L."/>
            <person name="Pitluck S."/>
            <person name="Liolios K."/>
            <person name="Pagani I."/>
            <person name="Mavromatis K."/>
            <person name="Mikhailova N."/>
            <person name="Huntemann M."/>
            <person name="Chen A."/>
            <person name="Palaniappan K."/>
            <person name="Land M."/>
            <person name="Hauser L."/>
            <person name="Detter J.C."/>
            <person name="Brambilla E.M."/>
            <person name="Rohde M."/>
            <person name="Goker M."/>
            <person name="Woyke T."/>
            <person name="Bristow J."/>
            <person name="Eisen J.A."/>
            <person name="Markowitz V."/>
            <person name="Hugenholtz P."/>
            <person name="Kyrpides N.C."/>
            <person name="Klenk H.P."/>
            <person name="Ivanova N."/>
        </authorList>
    </citation>
    <scope>NUCLEOTIDE SEQUENCE [LARGE SCALE GENOMIC DNA]</scope>
    <source>
        <strain evidence="2">DSM 17128</strain>
    </source>
</reference>
<dbReference type="eggNOG" id="COG3436">
    <property type="taxonomic scope" value="Bacteria"/>
</dbReference>
<dbReference type="AlphaFoldDB" id="F8N8V0"/>
<dbReference type="PANTHER" id="PTHR36455">
    <property type="match status" value="1"/>
</dbReference>
<gene>
    <name evidence="1" type="ORF">Premu_0102</name>
</gene>
<dbReference type="PANTHER" id="PTHR36455:SF1">
    <property type="entry name" value="BLR8292 PROTEIN"/>
    <property type="match status" value="1"/>
</dbReference>
<evidence type="ECO:0000313" key="2">
    <source>
        <dbReference type="Proteomes" id="UP000002772"/>
    </source>
</evidence>
<dbReference type="EMBL" id="GL945017">
    <property type="protein sequence ID" value="EGN55595.1"/>
    <property type="molecule type" value="Genomic_DNA"/>
</dbReference>
<evidence type="ECO:0008006" key="3">
    <source>
        <dbReference type="Google" id="ProtNLM"/>
    </source>
</evidence>
<accession>F8N8V0</accession>
<evidence type="ECO:0000313" key="1">
    <source>
        <dbReference type="EMBL" id="EGN55595.1"/>
    </source>
</evidence>
<dbReference type="STRING" id="688246.Premu_0102"/>
<dbReference type="InterPro" id="IPR008878">
    <property type="entry name" value="Transposase_IS66_Orf2"/>
</dbReference>
<dbReference type="HOGENOM" id="CLU_1720697_0_0_10"/>
<proteinExistence type="predicted"/>
<protein>
    <recommendedName>
        <fullName evidence="3">Transposase</fullName>
    </recommendedName>
</protein>
<dbReference type="Proteomes" id="UP000002772">
    <property type="component" value="Unassembled WGS sequence"/>
</dbReference>
<sequence>MLGLSANLKYYLFNGNVDMRKGIFRLCEQIRTELSMDPGDTTIVYMFMSKSRKIVKLLHYERGFYVLYEKRPVQGKFKKPVFDELSRSYQISWSDMAYLTESLVIGLHFSKATLNRYMQNGLRILREYMEDSMRREVISTDYIMTDETTEPV</sequence>
<dbReference type="NCBIfam" id="NF033819">
    <property type="entry name" value="IS66_TnpB"/>
    <property type="match status" value="1"/>
</dbReference>
<organism evidence="1 2">
    <name type="scientific">Hallella multisaccharivorax DSM 17128</name>
    <dbReference type="NCBI Taxonomy" id="688246"/>
    <lineage>
        <taxon>Bacteria</taxon>
        <taxon>Pseudomonadati</taxon>
        <taxon>Bacteroidota</taxon>
        <taxon>Bacteroidia</taxon>
        <taxon>Bacteroidales</taxon>
        <taxon>Prevotellaceae</taxon>
        <taxon>Hallella</taxon>
    </lineage>
</organism>
<dbReference type="OrthoDB" id="4956084at2"/>
<keyword evidence="2" id="KW-1185">Reference proteome</keyword>